<feature type="domain" description="Trimeric autotransporter adhesin YadA-like stalk" evidence="3">
    <location>
        <begin position="430"/>
        <end position="466"/>
    </location>
</feature>
<dbReference type="SUPFAM" id="SSF101967">
    <property type="entry name" value="Adhesin YadA, collagen-binding domain"/>
    <property type="match status" value="2"/>
</dbReference>
<evidence type="ECO:0000259" key="2">
    <source>
        <dbReference type="Pfam" id="PF05658"/>
    </source>
</evidence>
<dbReference type="EMBL" id="JBHLXD010000007">
    <property type="protein sequence ID" value="MFC0207892.1"/>
    <property type="molecule type" value="Genomic_DNA"/>
</dbReference>
<feature type="domain" description="Trimeric autotransporter adhesin YadA-like head" evidence="2">
    <location>
        <begin position="191"/>
        <end position="215"/>
    </location>
</feature>
<dbReference type="Pfam" id="PF05662">
    <property type="entry name" value="YadA_stalk"/>
    <property type="match status" value="1"/>
</dbReference>
<comment type="caution">
    <text evidence="4">The sequence shown here is derived from an EMBL/GenBank/DDBJ whole genome shotgun (WGS) entry which is preliminary data.</text>
</comment>
<dbReference type="InterPro" id="IPR011049">
    <property type="entry name" value="Serralysin-like_metalloprot_C"/>
</dbReference>
<protein>
    <submittedName>
        <fullName evidence="4">Uncharacterized protein</fullName>
    </submittedName>
</protein>
<evidence type="ECO:0000313" key="5">
    <source>
        <dbReference type="Proteomes" id="UP001589755"/>
    </source>
</evidence>
<dbReference type="InterPro" id="IPR008640">
    <property type="entry name" value="Adhesin_Head_dom"/>
</dbReference>
<dbReference type="Pfam" id="PF05658">
    <property type="entry name" value="YadA_head"/>
    <property type="match status" value="3"/>
</dbReference>
<accession>A0ABV6D5K5</accession>
<dbReference type="CDD" id="cd12820">
    <property type="entry name" value="LbR_YadA-like"/>
    <property type="match status" value="1"/>
</dbReference>
<reference evidence="4 5" key="1">
    <citation type="submission" date="2024-09" db="EMBL/GenBank/DDBJ databases">
        <authorList>
            <person name="Sun Q."/>
            <person name="Mori K."/>
        </authorList>
    </citation>
    <scope>NUCLEOTIDE SEQUENCE [LARGE SCALE GENOMIC DNA]</scope>
    <source>
        <strain evidence="4 5">CCM 8543</strain>
    </source>
</reference>
<feature type="domain" description="Trimeric autotransporter adhesin YadA-like head" evidence="2">
    <location>
        <begin position="273"/>
        <end position="298"/>
    </location>
</feature>
<keyword evidence="1" id="KW-1133">Transmembrane helix</keyword>
<feature type="non-terminal residue" evidence="4">
    <location>
        <position position="574"/>
    </location>
</feature>
<dbReference type="Gene3D" id="6.20.50.100">
    <property type="match status" value="1"/>
</dbReference>
<evidence type="ECO:0000259" key="3">
    <source>
        <dbReference type="Pfam" id="PF05662"/>
    </source>
</evidence>
<dbReference type="Gene3D" id="2.20.70.140">
    <property type="match status" value="1"/>
</dbReference>
<dbReference type="Gene3D" id="2.150.10.10">
    <property type="entry name" value="Serralysin-like metalloprotease, C-terminal"/>
    <property type="match status" value="2"/>
</dbReference>
<feature type="transmembrane region" description="Helical" evidence="1">
    <location>
        <begin position="53"/>
        <end position="73"/>
    </location>
</feature>
<sequence>MTTDRQHDLGAPKAEAFTRNWVCGAGLHRSLRRRLMAVLRQAHRALGMGRKRLGLGALGVGGAVSVALVALMMEASPAHAANLAIRGATENSTNGAGVSYAFGSHGSIVLAGDDDYCGADAVVGRGGVVGGITAEQEYERFATNQAFGAYNPYGTSTAQVTWTGDGYTTGNVGYMGALTGGRTNAQPRAFGTYSFATGCGSWATGNYSTAFGANATATEGGAMAFGVAALASGRASIAFGIGSEAADISSIALGSLATSTAAEAIAIGLRSRATNLQSIAIGSGAEANGLQSISIGTGNIVNGNNSGAIGDPNVINGAGSYALGNDNTIDADNAGAFGNNNILAATATGSRVVGNDNNLDAADAFILGNGADVTVDGGVAIGSGSIAAIGAGVAGYDPVTDAASTDTSATWLSTASAVSVGDAAGGVTRQITGVAAGTADTDAVNVAQLRQVRTMAGTGWDISAEGLNVTNVGVDSATGNAVDLNNADGNIVVSKTAAANDVTFDLASDLTVGNSVTVGASLLDTSGLTVDDGTDTTSLTATGLTITGGPSVTVAGVDAGGLAITNVGPGVNGT</sequence>
<name>A0ABV6D5K5_9HYPH</name>
<keyword evidence="1" id="KW-0472">Membrane</keyword>
<keyword evidence="1" id="KW-0812">Transmembrane</keyword>
<gene>
    <name evidence="4" type="ORF">ACFFJ2_05700</name>
</gene>
<evidence type="ECO:0000256" key="1">
    <source>
        <dbReference type="SAM" id="Phobius"/>
    </source>
</evidence>
<dbReference type="Proteomes" id="UP001589755">
    <property type="component" value="Unassembled WGS sequence"/>
</dbReference>
<proteinExistence type="predicted"/>
<dbReference type="InterPro" id="IPR008635">
    <property type="entry name" value="Coiled_stalk_dom"/>
</dbReference>
<evidence type="ECO:0000313" key="4">
    <source>
        <dbReference type="EMBL" id="MFC0207892.1"/>
    </source>
</evidence>
<organism evidence="4 5">
    <name type="scientific">Chelativorans intermedius</name>
    <dbReference type="NCBI Taxonomy" id="515947"/>
    <lineage>
        <taxon>Bacteria</taxon>
        <taxon>Pseudomonadati</taxon>
        <taxon>Pseudomonadota</taxon>
        <taxon>Alphaproteobacteria</taxon>
        <taxon>Hyphomicrobiales</taxon>
        <taxon>Phyllobacteriaceae</taxon>
        <taxon>Chelativorans</taxon>
    </lineage>
</organism>
<feature type="domain" description="Trimeric autotransporter adhesin YadA-like head" evidence="2">
    <location>
        <begin position="231"/>
        <end position="256"/>
    </location>
</feature>
<keyword evidence="5" id="KW-1185">Reference proteome</keyword>